<dbReference type="CDD" id="cd00755">
    <property type="entry name" value="YgdL_like"/>
    <property type="match status" value="1"/>
</dbReference>
<dbReference type="InterPro" id="IPR045886">
    <property type="entry name" value="ThiF/MoeB/HesA"/>
</dbReference>
<comment type="caution">
    <text evidence="2">The sequence shown here is derived from an EMBL/GenBank/DDBJ whole genome shotgun (WGS) entry which is preliminary data.</text>
</comment>
<dbReference type="Proteomes" id="UP000481872">
    <property type="component" value="Unassembled WGS sequence"/>
</dbReference>
<protein>
    <submittedName>
        <fullName evidence="2">tRNA threonylcarbamoyladenosine dehydratase</fullName>
    </submittedName>
</protein>
<dbReference type="Pfam" id="PF00899">
    <property type="entry name" value="ThiF"/>
    <property type="match status" value="1"/>
</dbReference>
<dbReference type="GO" id="GO:0008641">
    <property type="term" value="F:ubiquitin-like modifier activating enzyme activity"/>
    <property type="evidence" value="ECO:0007669"/>
    <property type="project" value="InterPro"/>
</dbReference>
<dbReference type="InterPro" id="IPR000594">
    <property type="entry name" value="ThiF_NAD_FAD-bd"/>
</dbReference>
<accession>A0A6M0H763</accession>
<gene>
    <name evidence="2" type="ORF">G3M99_17100</name>
</gene>
<dbReference type="EMBL" id="JAAGPU010000049">
    <property type="protein sequence ID" value="NEU06525.1"/>
    <property type="molecule type" value="Genomic_DNA"/>
</dbReference>
<dbReference type="GO" id="GO:0061503">
    <property type="term" value="F:tRNA threonylcarbamoyladenosine dehydratase"/>
    <property type="evidence" value="ECO:0007669"/>
    <property type="project" value="TreeGrafter"/>
</dbReference>
<sequence length="249" mass="27415">MPEHSLSRTERLIGFEALNKLKNSTIIIFGIGGVGSFSTEALARSGVGTLILVDNDDISISNINRQIHATFKTVGQSKVETMKERILDINPNCNVITHQTFVTKENIPGIIGENINYVIDAIDTVTSKIDLIVYCNEKNIPIISSMGTGNKLDPAQFKIADIYKTNVCPLAKVMRRELKRRGIKKTKVLFSEELPVTPLPEEVEDITNVTDNDKVTIRKRVTPASIGFVPPVAGMIIASEVVKDIIKSL</sequence>
<dbReference type="RefSeq" id="WP_199870899.1">
    <property type="nucleotide sequence ID" value="NZ_JAAGPU010000049.1"/>
</dbReference>
<dbReference type="InterPro" id="IPR035985">
    <property type="entry name" value="Ubiquitin-activating_enz"/>
</dbReference>
<proteinExistence type="predicted"/>
<evidence type="ECO:0000313" key="3">
    <source>
        <dbReference type="Proteomes" id="UP000481872"/>
    </source>
</evidence>
<name>A0A6M0H763_9CLOT</name>
<organism evidence="2 3">
    <name type="scientific">Clostridium senegalense</name>
    <dbReference type="NCBI Taxonomy" id="1465809"/>
    <lineage>
        <taxon>Bacteria</taxon>
        <taxon>Bacillati</taxon>
        <taxon>Bacillota</taxon>
        <taxon>Clostridia</taxon>
        <taxon>Eubacteriales</taxon>
        <taxon>Clostridiaceae</taxon>
        <taxon>Clostridium</taxon>
    </lineage>
</organism>
<dbReference type="Gene3D" id="3.40.50.720">
    <property type="entry name" value="NAD(P)-binding Rossmann-like Domain"/>
    <property type="match status" value="1"/>
</dbReference>
<reference evidence="2 3" key="1">
    <citation type="submission" date="2020-02" db="EMBL/GenBank/DDBJ databases">
        <title>Genome assembly of a novel Clostridium senegalense strain.</title>
        <authorList>
            <person name="Gupta T.B."/>
            <person name="Jauregui R."/>
            <person name="Maclean P."/>
            <person name="Nawarathana A."/>
            <person name="Brightwell G."/>
        </authorList>
    </citation>
    <scope>NUCLEOTIDE SEQUENCE [LARGE SCALE GENOMIC DNA]</scope>
    <source>
        <strain evidence="2 3">AGRFS4</strain>
    </source>
</reference>
<dbReference type="AlphaFoldDB" id="A0A6M0H763"/>
<keyword evidence="3" id="KW-1185">Reference proteome</keyword>
<feature type="domain" description="THIF-type NAD/FAD binding fold" evidence="1">
    <location>
        <begin position="11"/>
        <end position="245"/>
    </location>
</feature>
<dbReference type="FunFam" id="3.40.50.720:FF:000141">
    <property type="entry name" value="tRNA threonylcarbamoyladenosine dehydratase"/>
    <property type="match status" value="1"/>
</dbReference>
<dbReference type="PANTHER" id="PTHR43267">
    <property type="entry name" value="TRNA THREONYLCARBAMOYLADENOSINE DEHYDRATASE"/>
    <property type="match status" value="1"/>
</dbReference>
<dbReference type="SUPFAM" id="SSF69572">
    <property type="entry name" value="Activating enzymes of the ubiquitin-like proteins"/>
    <property type="match status" value="1"/>
</dbReference>
<evidence type="ECO:0000313" key="2">
    <source>
        <dbReference type="EMBL" id="NEU06525.1"/>
    </source>
</evidence>
<dbReference type="PANTHER" id="PTHR43267:SF1">
    <property type="entry name" value="TRNA THREONYLCARBAMOYLADENOSINE DEHYDRATASE"/>
    <property type="match status" value="1"/>
</dbReference>
<dbReference type="GO" id="GO:0061504">
    <property type="term" value="P:cyclic threonylcarbamoyladenosine biosynthetic process"/>
    <property type="evidence" value="ECO:0007669"/>
    <property type="project" value="TreeGrafter"/>
</dbReference>
<evidence type="ECO:0000259" key="1">
    <source>
        <dbReference type="Pfam" id="PF00899"/>
    </source>
</evidence>